<evidence type="ECO:0000313" key="4">
    <source>
        <dbReference type="Proteomes" id="UP001418796"/>
    </source>
</evidence>
<dbReference type="Pfam" id="PF08327">
    <property type="entry name" value="AHSA1"/>
    <property type="match status" value="1"/>
</dbReference>
<comment type="caution">
    <text evidence="3">The sequence shown here is derived from an EMBL/GenBank/DDBJ whole genome shotgun (WGS) entry which is preliminary data.</text>
</comment>
<proteinExistence type="inferred from homology"/>
<evidence type="ECO:0000313" key="3">
    <source>
        <dbReference type="EMBL" id="MEN0641996.1"/>
    </source>
</evidence>
<dbReference type="EMBL" id="JBCITK010000001">
    <property type="protein sequence ID" value="MEN0641996.1"/>
    <property type="molecule type" value="Genomic_DNA"/>
</dbReference>
<dbReference type="Gene3D" id="3.30.530.20">
    <property type="match status" value="1"/>
</dbReference>
<dbReference type="InterPro" id="IPR023393">
    <property type="entry name" value="START-like_dom_sf"/>
</dbReference>
<dbReference type="InterPro" id="IPR013538">
    <property type="entry name" value="ASHA1/2-like_C"/>
</dbReference>
<accession>A0ABU9VGE4</accession>
<keyword evidence="4" id="KW-1185">Reference proteome</keyword>
<protein>
    <submittedName>
        <fullName evidence="3">SRPBCC domain-containing protein</fullName>
    </submittedName>
</protein>
<dbReference type="RefSeq" id="WP_343129158.1">
    <property type="nucleotide sequence ID" value="NZ_JBCITK010000001.1"/>
</dbReference>
<dbReference type="CDD" id="cd07814">
    <property type="entry name" value="SRPBCC_CalC_Aha1-like"/>
    <property type="match status" value="1"/>
</dbReference>
<sequence>MNQNQLENIQKKVEIDAPIFTVWSLVSTPTGLAQWFMPGEIKASAGHEFNLKSPFGPSPCKVTRAEEPNQLTFDWDTEGWFVDVSLKEVGDKTECTVTHGGWGEADTIIGKANEKSSVIRERMDGGWTGIVSKLKAVAEE</sequence>
<comment type="similarity">
    <text evidence="1">Belongs to the AHA1 family.</text>
</comment>
<gene>
    <name evidence="3" type="ORF">MKY91_02320</name>
</gene>
<evidence type="ECO:0000256" key="1">
    <source>
        <dbReference type="ARBA" id="ARBA00006817"/>
    </source>
</evidence>
<dbReference type="SUPFAM" id="SSF55961">
    <property type="entry name" value="Bet v1-like"/>
    <property type="match status" value="1"/>
</dbReference>
<feature type="domain" description="Activator of Hsp90 ATPase homologue 1/2-like C-terminal" evidence="2">
    <location>
        <begin position="16"/>
        <end position="138"/>
    </location>
</feature>
<reference evidence="3 4" key="1">
    <citation type="submission" date="2024-03" db="EMBL/GenBank/DDBJ databases">
        <title>Bacilli Hybrid Assemblies.</title>
        <authorList>
            <person name="Kovac J."/>
        </authorList>
    </citation>
    <scope>NUCLEOTIDE SEQUENCE [LARGE SCALE GENOMIC DNA]</scope>
    <source>
        <strain evidence="3 4">FSL R7-0666</strain>
    </source>
</reference>
<dbReference type="Proteomes" id="UP001418796">
    <property type="component" value="Unassembled WGS sequence"/>
</dbReference>
<name>A0ABU9VGE4_9BACI</name>
<evidence type="ECO:0000259" key="2">
    <source>
        <dbReference type="Pfam" id="PF08327"/>
    </source>
</evidence>
<organism evidence="3 4">
    <name type="scientific">Alkalicoccobacillus gibsonii</name>
    <dbReference type="NCBI Taxonomy" id="79881"/>
    <lineage>
        <taxon>Bacteria</taxon>
        <taxon>Bacillati</taxon>
        <taxon>Bacillota</taxon>
        <taxon>Bacilli</taxon>
        <taxon>Bacillales</taxon>
        <taxon>Bacillaceae</taxon>
        <taxon>Alkalicoccobacillus</taxon>
    </lineage>
</organism>